<keyword evidence="2" id="KW-1185">Reference proteome</keyword>
<protein>
    <submittedName>
        <fullName evidence="1">Uncharacterized protein</fullName>
    </submittedName>
</protein>
<evidence type="ECO:0000313" key="1">
    <source>
        <dbReference type="EMBL" id="GFR33850.1"/>
    </source>
</evidence>
<dbReference type="EMBL" id="BMAO01009862">
    <property type="protein sequence ID" value="GFR33850.1"/>
    <property type="molecule type" value="Genomic_DNA"/>
</dbReference>
<comment type="caution">
    <text evidence="1">The sequence shown here is derived from an EMBL/GenBank/DDBJ whole genome shotgun (WGS) entry which is preliminary data.</text>
</comment>
<dbReference type="AlphaFoldDB" id="A0A8X6M5E5"/>
<accession>A0A8X6M5E5</accession>
<evidence type="ECO:0000313" key="2">
    <source>
        <dbReference type="Proteomes" id="UP000887116"/>
    </source>
</evidence>
<dbReference type="Proteomes" id="UP000887116">
    <property type="component" value="Unassembled WGS sequence"/>
</dbReference>
<sequence>MMTVTLAIMFLQRCNRNQPQLWKAAAYNKSTRRSHYARLMQHKGQLMENQPTHEELGCFLSQLLALPVILSVIKDLSLFGTGAEAVRVNVMDSGSSFA</sequence>
<proteinExistence type="predicted"/>
<reference evidence="1" key="1">
    <citation type="submission" date="2020-07" db="EMBL/GenBank/DDBJ databases">
        <title>Multicomponent nature underlies the extraordinary mechanical properties of spider dragline silk.</title>
        <authorList>
            <person name="Kono N."/>
            <person name="Nakamura H."/>
            <person name="Mori M."/>
            <person name="Yoshida Y."/>
            <person name="Ohtoshi R."/>
            <person name="Malay A.D."/>
            <person name="Moran D.A.P."/>
            <person name="Tomita M."/>
            <person name="Numata K."/>
            <person name="Arakawa K."/>
        </authorList>
    </citation>
    <scope>NUCLEOTIDE SEQUENCE</scope>
</reference>
<gene>
    <name evidence="1" type="ORF">TNCT_494381</name>
</gene>
<organism evidence="1 2">
    <name type="scientific">Trichonephila clavata</name>
    <name type="common">Joro spider</name>
    <name type="synonym">Nephila clavata</name>
    <dbReference type="NCBI Taxonomy" id="2740835"/>
    <lineage>
        <taxon>Eukaryota</taxon>
        <taxon>Metazoa</taxon>
        <taxon>Ecdysozoa</taxon>
        <taxon>Arthropoda</taxon>
        <taxon>Chelicerata</taxon>
        <taxon>Arachnida</taxon>
        <taxon>Araneae</taxon>
        <taxon>Araneomorphae</taxon>
        <taxon>Entelegynae</taxon>
        <taxon>Araneoidea</taxon>
        <taxon>Nephilidae</taxon>
        <taxon>Trichonephila</taxon>
    </lineage>
</organism>
<name>A0A8X6M5E5_TRICU</name>